<evidence type="ECO:0000256" key="1">
    <source>
        <dbReference type="SAM" id="MobiDB-lite"/>
    </source>
</evidence>
<evidence type="ECO:0000313" key="3">
    <source>
        <dbReference type="Proteomes" id="UP000237347"/>
    </source>
</evidence>
<accession>A0AAW0LVW2</accession>
<dbReference type="AlphaFoldDB" id="A0AAW0LVW2"/>
<gene>
    <name evidence="2" type="ORF">CFP56_028759</name>
</gene>
<dbReference type="EMBL" id="PKMF04000047">
    <property type="protein sequence ID" value="KAK7855292.1"/>
    <property type="molecule type" value="Genomic_DNA"/>
</dbReference>
<dbReference type="Proteomes" id="UP000237347">
    <property type="component" value="Unassembled WGS sequence"/>
</dbReference>
<proteinExistence type="predicted"/>
<organism evidence="2 3">
    <name type="scientific">Quercus suber</name>
    <name type="common">Cork oak</name>
    <dbReference type="NCBI Taxonomy" id="58331"/>
    <lineage>
        <taxon>Eukaryota</taxon>
        <taxon>Viridiplantae</taxon>
        <taxon>Streptophyta</taxon>
        <taxon>Embryophyta</taxon>
        <taxon>Tracheophyta</taxon>
        <taxon>Spermatophyta</taxon>
        <taxon>Magnoliopsida</taxon>
        <taxon>eudicotyledons</taxon>
        <taxon>Gunneridae</taxon>
        <taxon>Pentapetalae</taxon>
        <taxon>rosids</taxon>
        <taxon>fabids</taxon>
        <taxon>Fagales</taxon>
        <taxon>Fagaceae</taxon>
        <taxon>Quercus</taxon>
    </lineage>
</organism>
<feature type="region of interest" description="Disordered" evidence="1">
    <location>
        <begin position="275"/>
        <end position="307"/>
    </location>
</feature>
<reference evidence="2 3" key="1">
    <citation type="journal article" date="2018" name="Sci. Data">
        <title>The draft genome sequence of cork oak.</title>
        <authorList>
            <person name="Ramos A.M."/>
            <person name="Usie A."/>
            <person name="Barbosa P."/>
            <person name="Barros P.M."/>
            <person name="Capote T."/>
            <person name="Chaves I."/>
            <person name="Simoes F."/>
            <person name="Abreu I."/>
            <person name="Carrasquinho I."/>
            <person name="Faro C."/>
            <person name="Guimaraes J.B."/>
            <person name="Mendonca D."/>
            <person name="Nobrega F."/>
            <person name="Rodrigues L."/>
            <person name="Saibo N.J.M."/>
            <person name="Varela M.C."/>
            <person name="Egas C."/>
            <person name="Matos J."/>
            <person name="Miguel C.M."/>
            <person name="Oliveira M.M."/>
            <person name="Ricardo C.P."/>
            <person name="Goncalves S."/>
        </authorList>
    </citation>
    <scope>NUCLEOTIDE SEQUENCE [LARGE SCALE GENOMIC DNA]</scope>
    <source>
        <strain evidence="3">cv. HL8</strain>
    </source>
</reference>
<name>A0AAW0LVW2_QUESU</name>
<keyword evidence="3" id="KW-1185">Reference proteome</keyword>
<protein>
    <submittedName>
        <fullName evidence="2">Uncharacterized protein</fullName>
    </submittedName>
</protein>
<sequence>MFNLNKLNDDRPEVVRGAAWSRGQIPESPDSLIESLVQRVNRGRFKFEIGSSSNGPQLLRTQVLPTKVVQDGNSNLTMGMGHIGTGSGPNQEAYIGPTVSLDTGLDNLNIPDPLSLRPGLPLPISTCSNPFPLLSQQDGKLWESNTSNHGITKATRKRFRVEFGKLRRNIRQRLLCGFCLEEGSSRAYTFDEKIIEDKKMQQQLGRMRVMVGALLRPAQTLTLTRGPGPVSHLEHEQLRFMGIKPPTRAAVHGTRLPVADTLNREELEAEINKRKEEIENKRKEVEKTVDSQLKLSDHDSSNKSPVD</sequence>
<comment type="caution">
    <text evidence="2">The sequence shown here is derived from an EMBL/GenBank/DDBJ whole genome shotgun (WGS) entry which is preliminary data.</text>
</comment>
<evidence type="ECO:0000313" key="2">
    <source>
        <dbReference type="EMBL" id="KAK7855292.1"/>
    </source>
</evidence>